<gene>
    <name evidence="6" type="ORF">MARPO_0005s0147</name>
</gene>
<dbReference type="SUPFAM" id="SSF46565">
    <property type="entry name" value="Chaperone J-domain"/>
    <property type="match status" value="1"/>
</dbReference>
<dbReference type="Proteomes" id="UP000244005">
    <property type="component" value="Unassembled WGS sequence"/>
</dbReference>
<dbReference type="GO" id="GO:0051536">
    <property type="term" value="F:iron-sulfur cluster binding"/>
    <property type="evidence" value="ECO:0007669"/>
    <property type="project" value="UniProtKB-KW"/>
</dbReference>
<reference evidence="7" key="1">
    <citation type="journal article" date="2017" name="Cell">
        <title>Insights into land plant evolution garnered from the Marchantia polymorpha genome.</title>
        <authorList>
            <person name="Bowman J.L."/>
            <person name="Kohchi T."/>
            <person name="Yamato K.T."/>
            <person name="Jenkins J."/>
            <person name="Shu S."/>
            <person name="Ishizaki K."/>
            <person name="Yamaoka S."/>
            <person name="Nishihama R."/>
            <person name="Nakamura Y."/>
            <person name="Berger F."/>
            <person name="Adam C."/>
            <person name="Aki S.S."/>
            <person name="Althoff F."/>
            <person name="Araki T."/>
            <person name="Arteaga-Vazquez M.A."/>
            <person name="Balasubrmanian S."/>
            <person name="Barry K."/>
            <person name="Bauer D."/>
            <person name="Boehm C.R."/>
            <person name="Briginshaw L."/>
            <person name="Caballero-Perez J."/>
            <person name="Catarino B."/>
            <person name="Chen F."/>
            <person name="Chiyoda S."/>
            <person name="Chovatia M."/>
            <person name="Davies K.M."/>
            <person name="Delmans M."/>
            <person name="Demura T."/>
            <person name="Dierschke T."/>
            <person name="Dolan L."/>
            <person name="Dorantes-Acosta A.E."/>
            <person name="Eklund D.M."/>
            <person name="Florent S.N."/>
            <person name="Flores-Sandoval E."/>
            <person name="Fujiyama A."/>
            <person name="Fukuzawa H."/>
            <person name="Galik B."/>
            <person name="Grimanelli D."/>
            <person name="Grimwood J."/>
            <person name="Grossniklaus U."/>
            <person name="Hamada T."/>
            <person name="Haseloff J."/>
            <person name="Hetherington A.J."/>
            <person name="Higo A."/>
            <person name="Hirakawa Y."/>
            <person name="Hundley H.N."/>
            <person name="Ikeda Y."/>
            <person name="Inoue K."/>
            <person name="Inoue S.I."/>
            <person name="Ishida S."/>
            <person name="Jia Q."/>
            <person name="Kakita M."/>
            <person name="Kanazawa T."/>
            <person name="Kawai Y."/>
            <person name="Kawashima T."/>
            <person name="Kennedy M."/>
            <person name="Kinose K."/>
            <person name="Kinoshita T."/>
            <person name="Kohara Y."/>
            <person name="Koide E."/>
            <person name="Komatsu K."/>
            <person name="Kopischke S."/>
            <person name="Kubo M."/>
            <person name="Kyozuka J."/>
            <person name="Lagercrantz U."/>
            <person name="Lin S.S."/>
            <person name="Lindquist E."/>
            <person name="Lipzen A.M."/>
            <person name="Lu C.W."/>
            <person name="De Luna E."/>
            <person name="Martienssen R.A."/>
            <person name="Minamino N."/>
            <person name="Mizutani M."/>
            <person name="Mizutani M."/>
            <person name="Mochizuki N."/>
            <person name="Monte I."/>
            <person name="Mosher R."/>
            <person name="Nagasaki H."/>
            <person name="Nakagami H."/>
            <person name="Naramoto S."/>
            <person name="Nishitani K."/>
            <person name="Ohtani M."/>
            <person name="Okamoto T."/>
            <person name="Okumura M."/>
            <person name="Phillips J."/>
            <person name="Pollak B."/>
            <person name="Reinders A."/>
            <person name="Rovekamp M."/>
            <person name="Sano R."/>
            <person name="Sawa S."/>
            <person name="Schmid M.W."/>
            <person name="Shirakawa M."/>
            <person name="Solano R."/>
            <person name="Spunde A."/>
            <person name="Suetsugu N."/>
            <person name="Sugano S."/>
            <person name="Sugiyama A."/>
            <person name="Sun R."/>
            <person name="Suzuki Y."/>
            <person name="Takenaka M."/>
            <person name="Takezawa D."/>
            <person name="Tomogane H."/>
            <person name="Tsuzuki M."/>
            <person name="Ueda T."/>
            <person name="Umeda M."/>
            <person name="Ward J.M."/>
            <person name="Watanabe Y."/>
            <person name="Yazaki K."/>
            <person name="Yokoyama R."/>
            <person name="Yoshitake Y."/>
            <person name="Yotsui I."/>
            <person name="Zachgo S."/>
            <person name="Schmutz J."/>
        </authorList>
    </citation>
    <scope>NUCLEOTIDE SEQUENCE [LARGE SCALE GENOMIC DNA]</scope>
    <source>
        <strain evidence="7">Tak-1</strain>
    </source>
</reference>
<proteinExistence type="predicted"/>
<dbReference type="EMBL" id="KZ772677">
    <property type="protein sequence ID" value="PTQ48507.1"/>
    <property type="molecule type" value="Genomic_DNA"/>
</dbReference>
<evidence type="ECO:0000313" key="7">
    <source>
        <dbReference type="Proteomes" id="UP000244005"/>
    </source>
</evidence>
<evidence type="ECO:0000256" key="2">
    <source>
        <dbReference type="ARBA" id="ARBA00023004"/>
    </source>
</evidence>
<dbReference type="SMART" id="SM00271">
    <property type="entry name" value="DnaJ"/>
    <property type="match status" value="1"/>
</dbReference>
<dbReference type="Gene3D" id="1.10.287.110">
    <property type="entry name" value="DnaJ domain"/>
    <property type="match status" value="1"/>
</dbReference>
<protein>
    <recommendedName>
        <fullName evidence="8">J domain-containing protein</fullName>
    </recommendedName>
</protein>
<sequence>MAASHSMRPCLVSSPGTKLSPEFHISVMSSLHVYPNGVRSYRVSSKSCVVRDLVGTKVVEAGSNYHGAEGGTRMIRGQSLPCSCVLGRNFSGKAEIYFGTEISSSSSISGGLGMKSVCGEVSAFTFYPARYSGRVGSQRTRLRAKLGGDGDLDINGDVVAEDYYSVLGLTPDATPEEIKKAYYSCMKACHPDLSGNDPSVNNFCSFVNEIYEVLSDPEQRLIYDEINGYTLTAINPFRDSSAERDHAFVDEFTCIGCKNCAHTAPDTFDIEEEFGRARVIAQTGNPVMIERAIQTCPVDCIYWTSAQQLTLLEDEMRRMERVNVGLMLSGMGFQSPDVFTQASWRWEKRQAKAVERARVRMMKEGGKSGKEAWWNVNWGSGADEKSSKAAADKYSRERAAKTAAAARRWREYSRKGVDRRAIRILAAESAVKAQAEEDKDKEKARVN</sequence>
<keyword evidence="3" id="KW-0411">Iron-sulfur</keyword>
<keyword evidence="7" id="KW-1185">Reference proteome</keyword>
<dbReference type="GO" id="GO:0005506">
    <property type="term" value="F:iron ion binding"/>
    <property type="evidence" value="ECO:0007669"/>
    <property type="project" value="InterPro"/>
</dbReference>
<evidence type="ECO:0000313" key="6">
    <source>
        <dbReference type="EMBL" id="PTQ48507.1"/>
    </source>
</evidence>
<evidence type="ECO:0000259" key="5">
    <source>
        <dbReference type="PROSITE" id="PS51379"/>
    </source>
</evidence>
<organism evidence="6 7">
    <name type="scientific">Marchantia polymorpha</name>
    <name type="common">Common liverwort</name>
    <name type="synonym">Marchantia aquatica</name>
    <dbReference type="NCBI Taxonomy" id="3197"/>
    <lineage>
        <taxon>Eukaryota</taxon>
        <taxon>Viridiplantae</taxon>
        <taxon>Streptophyta</taxon>
        <taxon>Embryophyta</taxon>
        <taxon>Marchantiophyta</taxon>
        <taxon>Marchantiopsida</taxon>
        <taxon>Marchantiidae</taxon>
        <taxon>Marchantiales</taxon>
        <taxon>Marchantiaceae</taxon>
        <taxon>Marchantia</taxon>
    </lineage>
</organism>
<dbReference type="OrthoDB" id="376357at2759"/>
<dbReference type="InterPro" id="IPR017896">
    <property type="entry name" value="4Fe4S_Fe-S-bd"/>
</dbReference>
<dbReference type="PRINTS" id="PR00625">
    <property type="entry name" value="JDOMAIN"/>
</dbReference>
<dbReference type="PANTHER" id="PTHR44579:SF2">
    <property type="entry name" value="OS01G0730500 PROTEIN"/>
    <property type="match status" value="1"/>
</dbReference>
<feature type="domain" description="J" evidence="4">
    <location>
        <begin position="162"/>
        <end position="227"/>
    </location>
</feature>
<dbReference type="GO" id="GO:0009055">
    <property type="term" value="F:electron transfer activity"/>
    <property type="evidence" value="ECO:0007669"/>
    <property type="project" value="InterPro"/>
</dbReference>
<dbReference type="PROSITE" id="PS51379">
    <property type="entry name" value="4FE4S_FER_2"/>
    <property type="match status" value="1"/>
</dbReference>
<dbReference type="InterPro" id="IPR036869">
    <property type="entry name" value="J_dom_sf"/>
</dbReference>
<dbReference type="PANTHER" id="PTHR44579">
    <property type="entry name" value="OS01G0730500 PROTEIN"/>
    <property type="match status" value="1"/>
</dbReference>
<dbReference type="Pfam" id="PF13370">
    <property type="entry name" value="Fer4_13"/>
    <property type="match status" value="1"/>
</dbReference>
<dbReference type="PRINTS" id="PR00352">
    <property type="entry name" value="3FE4SFRDOXIN"/>
</dbReference>
<dbReference type="PROSITE" id="PS50076">
    <property type="entry name" value="DNAJ_2"/>
    <property type="match status" value="1"/>
</dbReference>
<dbReference type="InterPro" id="IPR001080">
    <property type="entry name" value="3Fe4S_ferredoxin"/>
</dbReference>
<dbReference type="Gramene" id="Mp1g04600.1">
    <property type="protein sequence ID" value="Mp1g04600.1.cds"/>
    <property type="gene ID" value="Mp1g04600"/>
</dbReference>
<evidence type="ECO:0000256" key="3">
    <source>
        <dbReference type="ARBA" id="ARBA00023014"/>
    </source>
</evidence>
<evidence type="ECO:0000256" key="1">
    <source>
        <dbReference type="ARBA" id="ARBA00022723"/>
    </source>
</evidence>
<accession>A0A2R6XQW2</accession>
<dbReference type="AlphaFoldDB" id="A0A2R6XQW2"/>
<evidence type="ECO:0008006" key="8">
    <source>
        <dbReference type="Google" id="ProtNLM"/>
    </source>
</evidence>
<dbReference type="SUPFAM" id="SSF54862">
    <property type="entry name" value="4Fe-4S ferredoxins"/>
    <property type="match status" value="1"/>
</dbReference>
<dbReference type="Pfam" id="PF00226">
    <property type="entry name" value="DnaJ"/>
    <property type="match status" value="1"/>
</dbReference>
<feature type="domain" description="4Fe-4S ferredoxin-type" evidence="5">
    <location>
        <begin position="245"/>
        <end position="273"/>
    </location>
</feature>
<keyword evidence="1" id="KW-0479">Metal-binding</keyword>
<evidence type="ECO:0000259" key="4">
    <source>
        <dbReference type="PROSITE" id="PS50076"/>
    </source>
</evidence>
<dbReference type="CDD" id="cd06257">
    <property type="entry name" value="DnaJ"/>
    <property type="match status" value="1"/>
</dbReference>
<dbReference type="InterPro" id="IPR001623">
    <property type="entry name" value="DnaJ_domain"/>
</dbReference>
<dbReference type="Gene3D" id="3.30.70.20">
    <property type="match status" value="1"/>
</dbReference>
<name>A0A2R6XQW2_MARPO</name>
<keyword evidence="2" id="KW-0408">Iron</keyword>